<sequence>MIALIDYLQARSKTVVTICCVLLAVIACGSLLVDTHHAHTWAEQHVPAFWSLFGFAAAAIIIGAARWFGGSGIQAPTDFYERSTSTTCEEEA</sequence>
<keyword evidence="1" id="KW-1133">Transmembrane helix</keyword>
<keyword evidence="1" id="KW-0472">Membrane</keyword>
<feature type="transmembrane region" description="Helical" evidence="1">
    <location>
        <begin position="12"/>
        <end position="33"/>
    </location>
</feature>
<protein>
    <submittedName>
        <fullName evidence="2">Uncharacterized protein</fullName>
    </submittedName>
</protein>
<gene>
    <name evidence="2" type="ordered locus">Despr_0873</name>
</gene>
<dbReference type="EMBL" id="CP002364">
    <property type="protein sequence ID" value="ADW17047.1"/>
    <property type="molecule type" value="Genomic_DNA"/>
</dbReference>
<evidence type="ECO:0000256" key="1">
    <source>
        <dbReference type="SAM" id="Phobius"/>
    </source>
</evidence>
<keyword evidence="3" id="KW-1185">Reference proteome</keyword>
<reference evidence="2 3" key="1">
    <citation type="journal article" date="2011" name="Stand. Genomic Sci.">
        <title>Complete genome sequence of Desulfobulbus propionicus type strain (1pr3).</title>
        <authorList>
            <person name="Pagani I."/>
            <person name="Lapidus A."/>
            <person name="Nolan M."/>
            <person name="Lucas S."/>
            <person name="Hammon N."/>
            <person name="Deshpande S."/>
            <person name="Cheng J.F."/>
            <person name="Chertkov O."/>
            <person name="Davenport K."/>
            <person name="Tapia R."/>
            <person name="Han C."/>
            <person name="Goodwin L."/>
            <person name="Pitluck S."/>
            <person name="Liolios K."/>
            <person name="Mavromatis K."/>
            <person name="Ivanova N."/>
            <person name="Mikhailova N."/>
            <person name="Pati A."/>
            <person name="Chen A."/>
            <person name="Palaniappan K."/>
            <person name="Land M."/>
            <person name="Hauser L."/>
            <person name="Chang Y.J."/>
            <person name="Jeffries C.D."/>
            <person name="Detter J.C."/>
            <person name="Brambilla E."/>
            <person name="Kannan K.P."/>
            <person name="Djao O.D."/>
            <person name="Rohde M."/>
            <person name="Pukall R."/>
            <person name="Spring S."/>
            <person name="Goker M."/>
            <person name="Sikorski J."/>
            <person name="Woyke T."/>
            <person name="Bristow J."/>
            <person name="Eisen J.A."/>
            <person name="Markowitz V."/>
            <person name="Hugenholtz P."/>
            <person name="Kyrpides N.C."/>
            <person name="Klenk H.P."/>
        </authorList>
    </citation>
    <scope>NUCLEOTIDE SEQUENCE [LARGE SCALE GENOMIC DNA]</scope>
    <source>
        <strain evidence="3">ATCC 33891 / DSM 2032 / 1pr3</strain>
    </source>
</reference>
<dbReference type="AlphaFoldDB" id="A0A7U4DNH4"/>
<dbReference type="Proteomes" id="UP000006365">
    <property type="component" value="Chromosome"/>
</dbReference>
<evidence type="ECO:0000313" key="3">
    <source>
        <dbReference type="Proteomes" id="UP000006365"/>
    </source>
</evidence>
<keyword evidence="1" id="KW-0812">Transmembrane</keyword>
<organism evidence="2 3">
    <name type="scientific">Desulfobulbus propionicus (strain ATCC 33891 / DSM 2032 / VKM B-1956 / 1pr3)</name>
    <dbReference type="NCBI Taxonomy" id="577650"/>
    <lineage>
        <taxon>Bacteria</taxon>
        <taxon>Pseudomonadati</taxon>
        <taxon>Thermodesulfobacteriota</taxon>
        <taxon>Desulfobulbia</taxon>
        <taxon>Desulfobulbales</taxon>
        <taxon>Desulfobulbaceae</taxon>
        <taxon>Desulfobulbus</taxon>
    </lineage>
</organism>
<accession>A0A7U4DNH4</accession>
<feature type="transmembrane region" description="Helical" evidence="1">
    <location>
        <begin position="48"/>
        <end position="68"/>
    </location>
</feature>
<name>A0A7U4DNH4_DESPD</name>
<dbReference type="KEGG" id="dpr:Despr_0873"/>
<proteinExistence type="predicted"/>
<dbReference type="RefSeq" id="WP_015723591.1">
    <property type="nucleotide sequence ID" value="NC_014972.1"/>
</dbReference>
<evidence type="ECO:0000313" key="2">
    <source>
        <dbReference type="EMBL" id="ADW17047.1"/>
    </source>
</evidence>